<dbReference type="CDD" id="cd08547">
    <property type="entry name" value="Type_II_cohesin"/>
    <property type="match status" value="1"/>
</dbReference>
<dbReference type="Pfam" id="PF08308">
    <property type="entry name" value="PEGA"/>
    <property type="match status" value="5"/>
</dbReference>
<organism evidence="3">
    <name type="scientific">Candidatus Methanogaster sp. ANME-2c ERB4</name>
    <dbReference type="NCBI Taxonomy" id="2759911"/>
    <lineage>
        <taxon>Archaea</taxon>
        <taxon>Methanobacteriati</taxon>
        <taxon>Methanobacteriota</taxon>
        <taxon>Stenosarchaea group</taxon>
        <taxon>Methanomicrobia</taxon>
        <taxon>Methanosarcinales</taxon>
        <taxon>ANME-2 cluster</taxon>
        <taxon>Candidatus Methanogasteraceae</taxon>
        <taxon>Candidatus Methanogaster</taxon>
    </lineage>
</organism>
<dbReference type="InterPro" id="IPR013783">
    <property type="entry name" value="Ig-like_fold"/>
</dbReference>
<evidence type="ECO:0000313" key="3">
    <source>
        <dbReference type="EMBL" id="QNO49576.1"/>
    </source>
</evidence>
<proteinExistence type="predicted"/>
<feature type="domain" description="PEGA" evidence="2">
    <location>
        <begin position="178"/>
        <end position="246"/>
    </location>
</feature>
<keyword evidence="1" id="KW-0812">Transmembrane</keyword>
<keyword evidence="1" id="KW-0472">Membrane</keyword>
<feature type="transmembrane region" description="Helical" evidence="1">
    <location>
        <begin position="770"/>
        <end position="789"/>
    </location>
</feature>
<evidence type="ECO:0000256" key="1">
    <source>
        <dbReference type="SAM" id="Phobius"/>
    </source>
</evidence>
<protein>
    <recommendedName>
        <fullName evidence="2">PEGA domain-containing protein</fullName>
    </recommendedName>
</protein>
<keyword evidence="1" id="KW-1133">Transmembrane helix</keyword>
<dbReference type="InterPro" id="IPR013784">
    <property type="entry name" value="Carb-bd-like_fold"/>
</dbReference>
<reference evidence="3" key="1">
    <citation type="submission" date="2020-06" db="EMBL/GenBank/DDBJ databases">
        <title>Unique genomic features of the anaerobic methanotrophic archaea.</title>
        <authorList>
            <person name="Chadwick G.L."/>
            <person name="Skennerton C.T."/>
            <person name="Laso-Perez R."/>
            <person name="Leu A.O."/>
            <person name="Speth D.R."/>
            <person name="Yu H."/>
            <person name="Morgan-Lang C."/>
            <person name="Hatzenpichler R."/>
            <person name="Goudeau D."/>
            <person name="Malmstrom R."/>
            <person name="Brazelton W.J."/>
            <person name="Woyke T."/>
            <person name="Hallam S.J."/>
            <person name="Tyson G.W."/>
            <person name="Wegener G."/>
            <person name="Boetius A."/>
            <person name="Orphan V."/>
        </authorList>
    </citation>
    <scope>NUCLEOTIDE SEQUENCE</scope>
</reference>
<dbReference type="SUPFAM" id="SSF49452">
    <property type="entry name" value="Starch-binding domain-like"/>
    <property type="match status" value="1"/>
</dbReference>
<name>A0A7G9YNJ2_9EURY</name>
<dbReference type="PANTHER" id="PTHR36194">
    <property type="entry name" value="S-LAYER-LIKE PROTEIN"/>
    <property type="match status" value="1"/>
</dbReference>
<dbReference type="Gene3D" id="2.60.40.1120">
    <property type="entry name" value="Carboxypeptidase-like, regulatory domain"/>
    <property type="match status" value="1"/>
</dbReference>
<dbReference type="InterPro" id="IPR008965">
    <property type="entry name" value="CBM2/CBM3_carb-bd_dom_sf"/>
</dbReference>
<feature type="domain" description="PEGA" evidence="2">
    <location>
        <begin position="467"/>
        <end position="534"/>
    </location>
</feature>
<gene>
    <name evidence="3" type="ORF">IDCAPMJN_00012</name>
</gene>
<dbReference type="Gene3D" id="2.60.40.680">
    <property type="match status" value="1"/>
</dbReference>
<dbReference type="PANTHER" id="PTHR36194:SF1">
    <property type="entry name" value="S-LAYER-LIKE PROTEIN"/>
    <property type="match status" value="1"/>
</dbReference>
<feature type="domain" description="PEGA" evidence="2">
    <location>
        <begin position="394"/>
        <end position="460"/>
    </location>
</feature>
<sequence>MSNYNKIGGIHDMDLIKVGMTILIASSLGLMVSAASAQTVEIADVSMDAGVTTTIAIMADDVTDLANFDITVTYDPAVVNVIVADNDAAFGVAVNNLETAAAGSVRLASLNFGCGQTGRVLLSTLTLEAVCTAGETALILTINELKDSSEDDIAATLNSGSVTVVGEIVETPTAEPTGTISVSSLPSGATVYLCDAYEGTAPVTISSVKVGSHTVTLEKSGYEDITRTVTVRAGETATVSETLTQKTGFISVSSSPSGAYIYLDDAYKDTTPKMISSVKVGSHTIKLEKSGYEDVTRTVTVRAGETATISETLTELAQKTGSISISSSPSGAAIYLDGIHEGTTPKTVSSVKVGSHTIKLEKSGYDDVARTVTVSAYETATISETLTELAQEPGSISISSSPSGADIYLDGAYKDTTPKTISSVKVGSHTIKLEKSGYGDVTRNVTVRAGETANVYETLTELAPETGSISVSSSPSNADIYLDGAYKGTTPATVSDVHPGAHALKLEKYGYVEWLTSVHVTSGVTESITAHLAPADVSPPAIRIDKPATIDQNNNGLLEEGEKVAITYGASDPSGVVSIKILLDSAMLESQNQAGTYTVTTNSLPVGGHTIRVKATDSRSNSCFEEIHITVERTGPSVYFGTTRTAIKRGEDAIFTLSAVNPIGNPPMTVQLILKPPSGVSVTSSSFAKSGSGIYTCTQTIEPGDNVRPIEVRLVGGQVGTHEIASEVYYQFDSSPKSPIRYETLTLVVDEPDSPVTPFKSGGVAVGAELPGFAAVVAAAAVLLVALLIGRRRVD</sequence>
<dbReference type="Pfam" id="PF17957">
    <property type="entry name" value="Big_7"/>
    <property type="match status" value="1"/>
</dbReference>
<dbReference type="AlphaFoldDB" id="A0A7G9YNJ2"/>
<dbReference type="EMBL" id="MT631383">
    <property type="protein sequence ID" value="QNO49576.1"/>
    <property type="molecule type" value="Genomic_DNA"/>
</dbReference>
<evidence type="ECO:0000259" key="2">
    <source>
        <dbReference type="Pfam" id="PF08308"/>
    </source>
</evidence>
<feature type="domain" description="PEGA" evidence="2">
    <location>
        <begin position="321"/>
        <end position="388"/>
    </location>
</feature>
<dbReference type="GO" id="GO:0030246">
    <property type="term" value="F:carbohydrate binding"/>
    <property type="evidence" value="ECO:0007669"/>
    <property type="project" value="InterPro"/>
</dbReference>
<dbReference type="SUPFAM" id="SSF49384">
    <property type="entry name" value="Carbohydrate-binding domain"/>
    <property type="match status" value="1"/>
</dbReference>
<feature type="domain" description="PEGA" evidence="2">
    <location>
        <begin position="248"/>
        <end position="315"/>
    </location>
</feature>
<dbReference type="Gene3D" id="2.60.40.10">
    <property type="entry name" value="Immunoglobulins"/>
    <property type="match status" value="1"/>
</dbReference>
<accession>A0A7G9YNJ2</accession>
<dbReference type="InterPro" id="IPR013229">
    <property type="entry name" value="PEGA"/>
</dbReference>